<evidence type="ECO:0000313" key="8">
    <source>
        <dbReference type="Proteomes" id="UP001055940"/>
    </source>
</evidence>
<keyword evidence="3 5" id="KW-0479">Metal-binding</keyword>
<feature type="domain" description="Hcy-binding" evidence="6">
    <location>
        <begin position="1"/>
        <end position="294"/>
    </location>
</feature>
<protein>
    <submittedName>
        <fullName evidence="7">Homocysteine S-methyltransferase</fullName>
        <ecNumber evidence="7">2.1.1.10</ecNumber>
    </submittedName>
</protein>
<dbReference type="EC" id="2.1.1.10" evidence="7"/>
<comment type="cofactor">
    <cofactor evidence="5">
        <name>Zn(2+)</name>
        <dbReference type="ChEBI" id="CHEBI:29105"/>
    </cofactor>
</comment>
<organism evidence="7 8">
    <name type="scientific">Nocardiopsis exhalans</name>
    <dbReference type="NCBI Taxonomy" id="163604"/>
    <lineage>
        <taxon>Bacteria</taxon>
        <taxon>Bacillati</taxon>
        <taxon>Actinomycetota</taxon>
        <taxon>Actinomycetes</taxon>
        <taxon>Streptosporangiales</taxon>
        <taxon>Nocardiopsidaceae</taxon>
        <taxon>Nocardiopsis</taxon>
    </lineage>
</organism>
<dbReference type="Proteomes" id="UP001055940">
    <property type="component" value="Chromosome"/>
</dbReference>
<evidence type="ECO:0000256" key="1">
    <source>
        <dbReference type="ARBA" id="ARBA00022603"/>
    </source>
</evidence>
<evidence type="ECO:0000256" key="3">
    <source>
        <dbReference type="ARBA" id="ARBA00022723"/>
    </source>
</evidence>
<sequence length="294" mass="30743">MDLTGPLVLDGGLATRLEAYGCELGGGLWSARLLAEEPELVARVHRDYFEAGADVAITASYQASVAAFTERGYSRSEALGFIGRSVELALAERDAFGSGLVAAGVGPYGAALADGSEYTGAYDLDEDGLYAWHRERWRVLTGAGADLVACETLPSLAEARALARLLEETPDVRAWFSFSCADGERISDGTPLREVAAELAPLYGRGLVAAVGVNCVPPRNVPSLLGEVAAVGLPSVAYPNSGEVWDAAGQRWTGSSEAEGFGEAAVGWCADGAVFVGGCCRTGPEHIRAVRTRV</sequence>
<keyword evidence="8" id="KW-1185">Reference proteome</keyword>
<dbReference type="NCBIfam" id="NF007020">
    <property type="entry name" value="PRK09485.1"/>
    <property type="match status" value="1"/>
</dbReference>
<keyword evidence="2 5" id="KW-0808">Transferase</keyword>
<keyword evidence="1 5" id="KW-0489">Methyltransferase</keyword>
<dbReference type="Gene3D" id="3.20.20.330">
    <property type="entry name" value="Homocysteine-binding-like domain"/>
    <property type="match status" value="1"/>
</dbReference>
<dbReference type="PROSITE" id="PS50970">
    <property type="entry name" value="HCY"/>
    <property type="match status" value="1"/>
</dbReference>
<gene>
    <name evidence="7" type="primary">mmuM</name>
    <name evidence="7" type="ORF">NE857_11475</name>
</gene>
<evidence type="ECO:0000313" key="7">
    <source>
        <dbReference type="EMBL" id="USY22166.1"/>
    </source>
</evidence>
<dbReference type="GO" id="GO:0008168">
    <property type="term" value="F:methyltransferase activity"/>
    <property type="evidence" value="ECO:0007669"/>
    <property type="project" value="UniProtKB-KW"/>
</dbReference>
<dbReference type="PIRSF" id="PIRSF037505">
    <property type="entry name" value="Betaine_HMT"/>
    <property type="match status" value="1"/>
</dbReference>
<feature type="binding site" evidence="5">
    <location>
        <position position="279"/>
    </location>
    <ligand>
        <name>Zn(2+)</name>
        <dbReference type="ChEBI" id="CHEBI:29105"/>
    </ligand>
</feature>
<reference evidence="7" key="1">
    <citation type="submission" date="2022-06" db="EMBL/GenBank/DDBJ databases">
        <authorList>
            <person name="Ping M."/>
        </authorList>
    </citation>
    <scope>NUCLEOTIDE SEQUENCE</scope>
    <source>
        <strain evidence="7">JCM11759T</strain>
    </source>
</reference>
<name>A0ABY5DGF1_9ACTN</name>
<feature type="binding site" evidence="5">
    <location>
        <position position="215"/>
    </location>
    <ligand>
        <name>Zn(2+)</name>
        <dbReference type="ChEBI" id="CHEBI:29105"/>
    </ligand>
</feature>
<dbReference type="SUPFAM" id="SSF82282">
    <property type="entry name" value="Homocysteine S-methyltransferase"/>
    <property type="match status" value="1"/>
</dbReference>
<evidence type="ECO:0000256" key="4">
    <source>
        <dbReference type="ARBA" id="ARBA00022833"/>
    </source>
</evidence>
<dbReference type="PANTHER" id="PTHR46015">
    <property type="entry name" value="ZGC:172121"/>
    <property type="match status" value="1"/>
</dbReference>
<dbReference type="InterPro" id="IPR017226">
    <property type="entry name" value="BHMT-like"/>
</dbReference>
<evidence type="ECO:0000256" key="2">
    <source>
        <dbReference type="ARBA" id="ARBA00022679"/>
    </source>
</evidence>
<feature type="binding site" evidence="5">
    <location>
        <position position="280"/>
    </location>
    <ligand>
        <name>Zn(2+)</name>
        <dbReference type="ChEBI" id="CHEBI:29105"/>
    </ligand>
</feature>
<dbReference type="RefSeq" id="WP_254420967.1">
    <property type="nucleotide sequence ID" value="NZ_BAAAJB010000079.1"/>
</dbReference>
<evidence type="ECO:0000256" key="5">
    <source>
        <dbReference type="PROSITE-ProRule" id="PRU00333"/>
    </source>
</evidence>
<dbReference type="InterPro" id="IPR051486">
    <property type="entry name" value="Hcy_S-methyltransferase"/>
</dbReference>
<accession>A0ABY5DGF1</accession>
<evidence type="ECO:0000259" key="6">
    <source>
        <dbReference type="PROSITE" id="PS50970"/>
    </source>
</evidence>
<dbReference type="InterPro" id="IPR003726">
    <property type="entry name" value="HCY_dom"/>
</dbReference>
<keyword evidence="4 5" id="KW-0862">Zinc</keyword>
<dbReference type="InterPro" id="IPR036589">
    <property type="entry name" value="HCY_dom_sf"/>
</dbReference>
<dbReference type="PANTHER" id="PTHR46015:SF1">
    <property type="entry name" value="HOMOCYSTEINE S-METHYLTRANSFERASE-LIKE ISOFORM 1"/>
    <property type="match status" value="1"/>
</dbReference>
<dbReference type="GO" id="GO:0032259">
    <property type="term" value="P:methylation"/>
    <property type="evidence" value="ECO:0007669"/>
    <property type="project" value="UniProtKB-KW"/>
</dbReference>
<dbReference type="EMBL" id="CP099837">
    <property type="protein sequence ID" value="USY22166.1"/>
    <property type="molecule type" value="Genomic_DNA"/>
</dbReference>
<proteinExistence type="predicted"/>
<dbReference type="Pfam" id="PF02574">
    <property type="entry name" value="S-methyl_trans"/>
    <property type="match status" value="1"/>
</dbReference>